<feature type="transmembrane region" description="Helical" evidence="1">
    <location>
        <begin position="62"/>
        <end position="79"/>
    </location>
</feature>
<proteinExistence type="predicted"/>
<dbReference type="AlphaFoldDB" id="A0AAD4K261"/>
<feature type="transmembrane region" description="Helical" evidence="1">
    <location>
        <begin position="175"/>
        <end position="192"/>
    </location>
</feature>
<dbReference type="EMBL" id="JAJJHW010002585">
    <property type="protein sequence ID" value="KAH8371111.1"/>
    <property type="molecule type" value="Genomic_DNA"/>
</dbReference>
<evidence type="ECO:0000256" key="1">
    <source>
        <dbReference type="SAM" id="Phobius"/>
    </source>
</evidence>
<feature type="transmembrane region" description="Helical" evidence="1">
    <location>
        <begin position="113"/>
        <end position="137"/>
    </location>
</feature>
<feature type="transmembrane region" description="Helical" evidence="1">
    <location>
        <begin position="86"/>
        <end position="107"/>
    </location>
</feature>
<organism evidence="2 3">
    <name type="scientific">Drosophila rubida</name>
    <dbReference type="NCBI Taxonomy" id="30044"/>
    <lineage>
        <taxon>Eukaryota</taxon>
        <taxon>Metazoa</taxon>
        <taxon>Ecdysozoa</taxon>
        <taxon>Arthropoda</taxon>
        <taxon>Hexapoda</taxon>
        <taxon>Insecta</taxon>
        <taxon>Pterygota</taxon>
        <taxon>Neoptera</taxon>
        <taxon>Endopterygota</taxon>
        <taxon>Diptera</taxon>
        <taxon>Brachycera</taxon>
        <taxon>Muscomorpha</taxon>
        <taxon>Ephydroidea</taxon>
        <taxon>Drosophilidae</taxon>
        <taxon>Drosophila</taxon>
    </lineage>
</organism>
<keyword evidence="1" id="KW-1133">Transmembrane helix</keyword>
<accession>A0AAD4K261</accession>
<gene>
    <name evidence="2" type="ORF">KR093_006276</name>
</gene>
<name>A0AAD4K261_9MUSC</name>
<sequence>MFKTWIKIWPEFQVETAAQRRRFVFRTFITLACFVLIAVAQWVPLVCYPDVLSVVQRHESTFVVTFLMSMFLLSVYLISDQVRYTYCLSWVLVLVVVECEIVSLLLLEVETNVLYLMLGLLVSLLVMVFGVGLGFLLPHDLTKSMNFMFTVSFSTLVVSVYVAVFLGILRLTWPFFVYAGIIVLMLLPVVVYHTQYTLGVGEMRMSLQDDKLAALLLFTDFLALFMLTLYLRPNRSY</sequence>
<keyword evidence="3" id="KW-1185">Reference proteome</keyword>
<feature type="transmembrane region" description="Helical" evidence="1">
    <location>
        <begin position="212"/>
        <end position="231"/>
    </location>
</feature>
<feature type="transmembrane region" description="Helical" evidence="1">
    <location>
        <begin position="23"/>
        <end position="42"/>
    </location>
</feature>
<feature type="transmembrane region" description="Helical" evidence="1">
    <location>
        <begin position="149"/>
        <end position="169"/>
    </location>
</feature>
<evidence type="ECO:0000313" key="3">
    <source>
        <dbReference type="Proteomes" id="UP001200034"/>
    </source>
</evidence>
<reference evidence="2" key="1">
    <citation type="journal article" date="2021" name="Mol. Ecol. Resour.">
        <title>Phylogenomic analyses of the genus Drosophila reveals genomic signals of climate adaptation.</title>
        <authorList>
            <person name="Li F."/>
            <person name="Rane R.V."/>
            <person name="Luria V."/>
            <person name="Xiong Z."/>
            <person name="Chen J."/>
            <person name="Li Z."/>
            <person name="Catullo R.A."/>
            <person name="Griffin P.C."/>
            <person name="Schiffer M."/>
            <person name="Pearce S."/>
            <person name="Lee S.F."/>
            <person name="McElroy K."/>
            <person name="Stocker A."/>
            <person name="Shirriffs J."/>
            <person name="Cockerell F."/>
            <person name="Coppin C."/>
            <person name="Sgro C.M."/>
            <person name="Karger A."/>
            <person name="Cain J.W."/>
            <person name="Weber J.A."/>
            <person name="Santpere G."/>
            <person name="Kirschner M.W."/>
            <person name="Hoffmann A.A."/>
            <person name="Oakeshott J.G."/>
            <person name="Zhang G."/>
        </authorList>
    </citation>
    <scope>NUCLEOTIDE SEQUENCE</scope>
    <source>
        <strain evidence="2">BGI-SZ-2011g</strain>
    </source>
</reference>
<dbReference type="Proteomes" id="UP001200034">
    <property type="component" value="Unassembled WGS sequence"/>
</dbReference>
<keyword evidence="1" id="KW-0472">Membrane</keyword>
<evidence type="ECO:0000313" key="2">
    <source>
        <dbReference type="EMBL" id="KAH8371111.1"/>
    </source>
</evidence>
<protein>
    <submittedName>
        <fullName evidence="2">Uncharacterized protein</fullName>
    </submittedName>
</protein>
<keyword evidence="1" id="KW-0812">Transmembrane</keyword>
<comment type="caution">
    <text evidence="2">The sequence shown here is derived from an EMBL/GenBank/DDBJ whole genome shotgun (WGS) entry which is preliminary data.</text>
</comment>